<gene>
    <name evidence="2" type="ORF">C0J27_02000</name>
</gene>
<sequence>MACCKKKDLIDCCTNDHLVCVCMGVMNSDVCQAIDHGADTFDKLQQKLEVGTGCSSCVSEVNDILKCKKNKS</sequence>
<protein>
    <submittedName>
        <fullName evidence="2">(2Fe-2S)-binding protein</fullName>
    </submittedName>
</protein>
<dbReference type="RefSeq" id="WP_115585524.1">
    <property type="nucleotide sequence ID" value="NZ_CP025544.1"/>
</dbReference>
<evidence type="ECO:0000313" key="3">
    <source>
        <dbReference type="Proteomes" id="UP000254834"/>
    </source>
</evidence>
<dbReference type="InterPro" id="IPR041854">
    <property type="entry name" value="BFD-like_2Fe2S-bd_dom_sf"/>
</dbReference>
<accession>A0A345ZB42</accession>
<reference evidence="2 3" key="1">
    <citation type="submission" date="2017-12" db="EMBL/GenBank/DDBJ databases">
        <title>Chromulinavorax destructans is a abundant pathogen of dominant heterotrophic picoflagllates.</title>
        <authorList>
            <person name="Deeg C.M."/>
            <person name="Zimmer M."/>
            <person name="Suttle C.A."/>
        </authorList>
    </citation>
    <scope>NUCLEOTIDE SEQUENCE [LARGE SCALE GENOMIC DNA]</scope>
    <source>
        <strain evidence="2 3">SeV1</strain>
    </source>
</reference>
<proteinExistence type="predicted"/>
<dbReference type="EMBL" id="CP025544">
    <property type="protein sequence ID" value="AXK60509.1"/>
    <property type="molecule type" value="Genomic_DNA"/>
</dbReference>
<dbReference type="InterPro" id="IPR007419">
    <property type="entry name" value="BFD-like_2Fe2S-bd_dom"/>
</dbReference>
<feature type="domain" description="BFD-like [2Fe-2S]-binding" evidence="1">
    <location>
        <begin position="18"/>
        <end position="66"/>
    </location>
</feature>
<dbReference type="OrthoDB" id="9815350at2"/>
<keyword evidence="3" id="KW-1185">Reference proteome</keyword>
<dbReference type="Pfam" id="PF04324">
    <property type="entry name" value="Fer2_BFD"/>
    <property type="match status" value="1"/>
</dbReference>
<dbReference type="Proteomes" id="UP000254834">
    <property type="component" value="Chromosome"/>
</dbReference>
<dbReference type="AlphaFoldDB" id="A0A345ZB42"/>
<name>A0A345ZB42_9BACT</name>
<dbReference type="KEGG" id="cdes:C0J27_02000"/>
<organism evidence="2 3">
    <name type="scientific">Candidatus Chromulinivorax destructor</name>
    <dbReference type="NCBI Taxonomy" id="2066483"/>
    <lineage>
        <taxon>Bacteria</taxon>
        <taxon>Candidatus Babelota</taxon>
        <taxon>Candidatus Babeliae</taxon>
        <taxon>Candidatus Babeliales</taxon>
        <taxon>Candidatus Chromulinivoraceae</taxon>
        <taxon>Candidatus Chromulinivorax</taxon>
    </lineage>
</organism>
<evidence type="ECO:0000313" key="2">
    <source>
        <dbReference type="EMBL" id="AXK60509.1"/>
    </source>
</evidence>
<dbReference type="Gene3D" id="1.10.10.1100">
    <property type="entry name" value="BFD-like [2Fe-2S]-binding domain"/>
    <property type="match status" value="1"/>
</dbReference>
<evidence type="ECO:0000259" key="1">
    <source>
        <dbReference type="Pfam" id="PF04324"/>
    </source>
</evidence>